<sequence>MRVSEIAMVTPKTVMECLMYLSNRGQDARLLAGGTDAIVQMKEKVGRPKIWINIGKLDELRFIREVGNEIHIGSLSTHTELANSKLIRSRASVLAEAAERVGATQIRNMGTIGGNIATASPAGDTLPALYVLDAELELQSFAKKRRIKIADFFLGPRRTLLQNDEIITKIIIKPMQENEIGIFEKLGPRRAQAISIVNVAIKLSMGSKARQCLAGKIAFGSVAPTIVRASKCEAMLTLGLLTDQHIEDIGKVAWREVSPISDIRASAIYRKDMAGALLIRGLYRLMKRWEDQ</sequence>
<dbReference type="PANTHER" id="PTHR42659:SF2">
    <property type="entry name" value="XANTHINE DEHYDROGENASE SUBUNIT C-RELATED"/>
    <property type="match status" value="1"/>
</dbReference>
<comment type="caution">
    <text evidence="5">The sequence shown here is derived from an EMBL/GenBank/DDBJ whole genome shotgun (WGS) entry which is preliminary data.</text>
</comment>
<dbReference type="Pfam" id="PF03450">
    <property type="entry name" value="CO_deh_flav_C"/>
    <property type="match status" value="1"/>
</dbReference>
<dbReference type="InterPro" id="IPR002346">
    <property type="entry name" value="Mopterin_DH_FAD-bd"/>
</dbReference>
<feature type="domain" description="FAD-binding PCMH-type" evidence="4">
    <location>
        <begin position="1"/>
        <end position="177"/>
    </location>
</feature>
<dbReference type="PROSITE" id="PS51387">
    <property type="entry name" value="FAD_PCMH"/>
    <property type="match status" value="1"/>
</dbReference>
<reference evidence="5 6" key="1">
    <citation type="submission" date="2018-06" db="EMBL/GenBank/DDBJ databases">
        <title>Thermoflavimicrobium daqus sp. nov., a thermophilic microbe isolated from Moutai-flavour Daqu.</title>
        <authorList>
            <person name="Wang X."/>
            <person name="Zhou H."/>
        </authorList>
    </citation>
    <scope>NUCLEOTIDE SEQUENCE [LARGE SCALE GENOMIC DNA]</scope>
    <source>
        <strain evidence="5 6">FBKL4.011</strain>
    </source>
</reference>
<protein>
    <submittedName>
        <fullName evidence="5">Xanthine dehydrogenase family protein subunit M</fullName>
    </submittedName>
</protein>
<dbReference type="InterPro" id="IPR016167">
    <property type="entry name" value="FAD-bd_PCMH_sub1"/>
</dbReference>
<keyword evidence="3" id="KW-0560">Oxidoreductase</keyword>
<gene>
    <name evidence="5" type="ORF">DL897_03240</name>
</gene>
<dbReference type="AlphaFoldDB" id="A0A364K9U0"/>
<dbReference type="GO" id="GO:0071949">
    <property type="term" value="F:FAD binding"/>
    <property type="evidence" value="ECO:0007669"/>
    <property type="project" value="InterPro"/>
</dbReference>
<dbReference type="InterPro" id="IPR051312">
    <property type="entry name" value="Diverse_Substr_Oxidored"/>
</dbReference>
<evidence type="ECO:0000256" key="3">
    <source>
        <dbReference type="ARBA" id="ARBA00023002"/>
    </source>
</evidence>
<proteinExistence type="predicted"/>
<dbReference type="Gene3D" id="3.30.43.10">
    <property type="entry name" value="Uridine Diphospho-n-acetylenolpyruvylglucosamine Reductase, domain 2"/>
    <property type="match status" value="1"/>
</dbReference>
<dbReference type="FunFam" id="3.30.465.10:FF:000017">
    <property type="entry name" value="Xanthine dehydrogenase, FAD binding subunit"/>
    <property type="match status" value="1"/>
</dbReference>
<dbReference type="RefSeq" id="WP_113657666.1">
    <property type="nucleotide sequence ID" value="NZ_KZ845663.1"/>
</dbReference>
<keyword evidence="2" id="KW-0274">FAD</keyword>
<dbReference type="SMART" id="SM01092">
    <property type="entry name" value="CO_deh_flav_C"/>
    <property type="match status" value="1"/>
</dbReference>
<evidence type="ECO:0000313" key="5">
    <source>
        <dbReference type="EMBL" id="RAL27061.1"/>
    </source>
</evidence>
<name>A0A364K9U0_9BACL</name>
<dbReference type="InterPro" id="IPR005107">
    <property type="entry name" value="CO_DH_flav_C"/>
</dbReference>
<dbReference type="Gene3D" id="3.30.465.10">
    <property type="match status" value="1"/>
</dbReference>
<dbReference type="SUPFAM" id="SSF55447">
    <property type="entry name" value="CO dehydrogenase flavoprotein C-terminal domain-like"/>
    <property type="match status" value="1"/>
</dbReference>
<dbReference type="PANTHER" id="PTHR42659">
    <property type="entry name" value="XANTHINE DEHYDROGENASE SUBUNIT C-RELATED"/>
    <property type="match status" value="1"/>
</dbReference>
<evidence type="ECO:0000313" key="6">
    <source>
        <dbReference type="Proteomes" id="UP000251213"/>
    </source>
</evidence>
<dbReference type="InterPro" id="IPR016166">
    <property type="entry name" value="FAD-bd_PCMH"/>
</dbReference>
<keyword evidence="6" id="KW-1185">Reference proteome</keyword>
<dbReference type="Pfam" id="PF00941">
    <property type="entry name" value="FAD_binding_5"/>
    <property type="match status" value="1"/>
</dbReference>
<dbReference type="SUPFAM" id="SSF56176">
    <property type="entry name" value="FAD-binding/transporter-associated domain-like"/>
    <property type="match status" value="1"/>
</dbReference>
<dbReference type="Proteomes" id="UP000251213">
    <property type="component" value="Unassembled WGS sequence"/>
</dbReference>
<reference evidence="5 6" key="2">
    <citation type="submission" date="2018-06" db="EMBL/GenBank/DDBJ databases">
        <authorList>
            <person name="Zhirakovskaya E."/>
        </authorList>
    </citation>
    <scope>NUCLEOTIDE SEQUENCE [LARGE SCALE GENOMIC DNA]</scope>
    <source>
        <strain evidence="5 6">FBKL4.011</strain>
    </source>
</reference>
<dbReference type="InterPro" id="IPR036683">
    <property type="entry name" value="CO_DH_flav_C_dom_sf"/>
</dbReference>
<dbReference type="Gene3D" id="3.30.390.50">
    <property type="entry name" value="CO dehydrogenase flavoprotein, C-terminal domain"/>
    <property type="match status" value="1"/>
</dbReference>
<dbReference type="InterPro" id="IPR036318">
    <property type="entry name" value="FAD-bd_PCMH-like_sf"/>
</dbReference>
<dbReference type="EMBL" id="QJKK01000001">
    <property type="protein sequence ID" value="RAL27061.1"/>
    <property type="molecule type" value="Genomic_DNA"/>
</dbReference>
<dbReference type="InterPro" id="IPR016169">
    <property type="entry name" value="FAD-bd_PCMH_sub2"/>
</dbReference>
<evidence type="ECO:0000256" key="1">
    <source>
        <dbReference type="ARBA" id="ARBA00022630"/>
    </source>
</evidence>
<evidence type="ECO:0000259" key="4">
    <source>
        <dbReference type="PROSITE" id="PS51387"/>
    </source>
</evidence>
<dbReference type="OrthoDB" id="9774454at2"/>
<keyword evidence="1" id="KW-0285">Flavoprotein</keyword>
<dbReference type="GO" id="GO:0016491">
    <property type="term" value="F:oxidoreductase activity"/>
    <property type="evidence" value="ECO:0007669"/>
    <property type="project" value="UniProtKB-KW"/>
</dbReference>
<evidence type="ECO:0000256" key="2">
    <source>
        <dbReference type="ARBA" id="ARBA00022827"/>
    </source>
</evidence>
<organism evidence="5 6">
    <name type="scientific">Thermoflavimicrobium daqui</name>
    <dbReference type="NCBI Taxonomy" id="2137476"/>
    <lineage>
        <taxon>Bacteria</taxon>
        <taxon>Bacillati</taxon>
        <taxon>Bacillota</taxon>
        <taxon>Bacilli</taxon>
        <taxon>Bacillales</taxon>
        <taxon>Thermoactinomycetaceae</taxon>
        <taxon>Thermoflavimicrobium</taxon>
    </lineage>
</organism>
<accession>A0A364K9U0</accession>